<gene>
    <name evidence="3" type="ORF">GDO86_008805</name>
</gene>
<evidence type="ECO:0000313" key="3">
    <source>
        <dbReference type="EMBL" id="KAG8438246.1"/>
    </source>
</evidence>
<sequence>MATVFDDRVWESPLPLPSGHVDLLKQVGLSTLLNSLGTDPDSVCKRGLFFKDGQRKVDYILVYTFKKSSNHRTPTKRSLHSNSVHSLPGGTGDLEAAEQKMDYHEDDKRLRREEFEGKLTETGLELEKDEEYPYRHCVWLLSRTGAQSLNLRVAGCSFEKEHKFPSAAVISL</sequence>
<keyword evidence="4" id="KW-1185">Reference proteome</keyword>
<protein>
    <recommendedName>
        <fullName evidence="2">Anoctamin dimerisation domain-containing protein</fullName>
    </recommendedName>
</protein>
<reference evidence="3" key="1">
    <citation type="thesis" date="2020" institute="ProQuest LLC" country="789 East Eisenhower Parkway, Ann Arbor, MI, USA">
        <title>Comparative Genomics and Chromosome Evolution.</title>
        <authorList>
            <person name="Mudd A.B."/>
        </authorList>
    </citation>
    <scope>NUCLEOTIDE SEQUENCE</scope>
    <source>
        <strain evidence="3">Female2</strain>
        <tissue evidence="3">Blood</tissue>
    </source>
</reference>
<dbReference type="InterPro" id="IPR032394">
    <property type="entry name" value="Anoct_dimer"/>
</dbReference>
<dbReference type="Proteomes" id="UP000812440">
    <property type="component" value="Chromosome 4"/>
</dbReference>
<feature type="region of interest" description="Disordered" evidence="1">
    <location>
        <begin position="71"/>
        <end position="93"/>
    </location>
</feature>
<dbReference type="EMBL" id="JAACNH010000007">
    <property type="protein sequence ID" value="KAG8438246.1"/>
    <property type="molecule type" value="Genomic_DNA"/>
</dbReference>
<feature type="domain" description="Anoctamin dimerisation" evidence="2">
    <location>
        <begin position="49"/>
        <end position="132"/>
    </location>
</feature>
<dbReference type="AlphaFoldDB" id="A0A8T2J743"/>
<evidence type="ECO:0000259" key="2">
    <source>
        <dbReference type="Pfam" id="PF16178"/>
    </source>
</evidence>
<comment type="caution">
    <text evidence="3">The sequence shown here is derived from an EMBL/GenBank/DDBJ whole genome shotgun (WGS) entry which is preliminary data.</text>
</comment>
<dbReference type="GO" id="GO:0046983">
    <property type="term" value="F:protein dimerization activity"/>
    <property type="evidence" value="ECO:0007669"/>
    <property type="project" value="InterPro"/>
</dbReference>
<dbReference type="Pfam" id="PF16178">
    <property type="entry name" value="Anoct_dimer"/>
    <property type="match status" value="1"/>
</dbReference>
<proteinExistence type="predicted"/>
<dbReference type="OrthoDB" id="296386at2759"/>
<accession>A0A8T2J743</accession>
<evidence type="ECO:0000313" key="4">
    <source>
        <dbReference type="Proteomes" id="UP000812440"/>
    </source>
</evidence>
<evidence type="ECO:0000256" key="1">
    <source>
        <dbReference type="SAM" id="MobiDB-lite"/>
    </source>
</evidence>
<name>A0A8T2J743_9PIPI</name>
<organism evidence="3 4">
    <name type="scientific">Hymenochirus boettgeri</name>
    <name type="common">Congo dwarf clawed frog</name>
    <dbReference type="NCBI Taxonomy" id="247094"/>
    <lineage>
        <taxon>Eukaryota</taxon>
        <taxon>Metazoa</taxon>
        <taxon>Chordata</taxon>
        <taxon>Craniata</taxon>
        <taxon>Vertebrata</taxon>
        <taxon>Euteleostomi</taxon>
        <taxon>Amphibia</taxon>
        <taxon>Batrachia</taxon>
        <taxon>Anura</taxon>
        <taxon>Pipoidea</taxon>
        <taxon>Pipidae</taxon>
        <taxon>Pipinae</taxon>
        <taxon>Hymenochirus</taxon>
    </lineage>
</organism>